<proteinExistence type="predicted"/>
<name>A0A7J0G0G6_9ERIC</name>
<dbReference type="SUPFAM" id="SSF56219">
    <property type="entry name" value="DNase I-like"/>
    <property type="match status" value="1"/>
</dbReference>
<evidence type="ECO:0000259" key="1">
    <source>
        <dbReference type="Pfam" id="PF03372"/>
    </source>
</evidence>
<evidence type="ECO:0000313" key="2">
    <source>
        <dbReference type="EMBL" id="GFZ04425.1"/>
    </source>
</evidence>
<accession>A0A7J0G0G6</accession>
<dbReference type="Proteomes" id="UP000585474">
    <property type="component" value="Unassembled WGS sequence"/>
</dbReference>
<dbReference type="PANTHER" id="PTHR35218:SF9">
    <property type="entry name" value="ENDONUCLEASE_EXONUCLEASE_PHOSPHATASE DOMAIN-CONTAINING PROTEIN"/>
    <property type="match status" value="1"/>
</dbReference>
<comment type="caution">
    <text evidence="2">The sequence shown here is derived from an EMBL/GenBank/DDBJ whole genome shotgun (WGS) entry which is preliminary data.</text>
</comment>
<dbReference type="Pfam" id="PF03372">
    <property type="entry name" value="Exo_endo_phos"/>
    <property type="match status" value="1"/>
</dbReference>
<evidence type="ECO:0000313" key="3">
    <source>
        <dbReference type="Proteomes" id="UP000585474"/>
    </source>
</evidence>
<dbReference type="PANTHER" id="PTHR35218">
    <property type="entry name" value="RNASE H DOMAIN-CONTAINING PROTEIN"/>
    <property type="match status" value="1"/>
</dbReference>
<dbReference type="EMBL" id="BJWL01000016">
    <property type="protein sequence ID" value="GFZ04425.1"/>
    <property type="molecule type" value="Genomic_DNA"/>
</dbReference>
<sequence length="456" mass="51684">MIISSWNIRGLNMPLKQSGVVKHLKRNKVAIMGLMETKLNHQSLDWMARSKLVGWRVVDNFSHHPNGRILVIWKEDLAQLDVIQATNQVIHYLVTCKITAISFYISYVYAFNTVVERHPLWHNLCRFRFSQNPWILLGDFNNVLSSEERINGQPVSLYEIWEFKECCYDLSLTDIRSTGVFYTWTNSRIWCKLDKAMVNMYWSQRGLSDKVTELQSRALKLAEAEASFCSQLAKAKYLKHCDRGTKFFHGIIKSRQAKTNISSITLESGARSTSNSQVSEAFVQFYKGLLGTKGACTELNRDMVSRGRLLDSSQAQTLTQPVSEEKIKKALFSIGDDKAPGPDGYSSYFFKKAWDIVGMDFVEAVMEFFSSGQKEKVKKFGDGGWSGRRRWTWMWVRASNLGRMIDQNDRRLQLEAEAVVIDCGGGNGSRLPVGGGGGGESPLHLSSSPTFLFCIL</sequence>
<dbReference type="GO" id="GO:0003824">
    <property type="term" value="F:catalytic activity"/>
    <property type="evidence" value="ECO:0007669"/>
    <property type="project" value="InterPro"/>
</dbReference>
<organism evidence="2 3">
    <name type="scientific">Actinidia rufa</name>
    <dbReference type="NCBI Taxonomy" id="165716"/>
    <lineage>
        <taxon>Eukaryota</taxon>
        <taxon>Viridiplantae</taxon>
        <taxon>Streptophyta</taxon>
        <taxon>Embryophyta</taxon>
        <taxon>Tracheophyta</taxon>
        <taxon>Spermatophyta</taxon>
        <taxon>Magnoliopsida</taxon>
        <taxon>eudicotyledons</taxon>
        <taxon>Gunneridae</taxon>
        <taxon>Pentapetalae</taxon>
        <taxon>asterids</taxon>
        <taxon>Ericales</taxon>
        <taxon>Actinidiaceae</taxon>
        <taxon>Actinidia</taxon>
    </lineage>
</organism>
<dbReference type="Gene3D" id="3.60.10.10">
    <property type="entry name" value="Endonuclease/exonuclease/phosphatase"/>
    <property type="match status" value="1"/>
</dbReference>
<protein>
    <recommendedName>
        <fullName evidence="1">Endonuclease/exonuclease/phosphatase domain-containing protein</fullName>
    </recommendedName>
</protein>
<gene>
    <name evidence="2" type="ORF">Acr_16g0010490</name>
</gene>
<dbReference type="AlphaFoldDB" id="A0A7J0G0G6"/>
<dbReference type="InterPro" id="IPR036691">
    <property type="entry name" value="Endo/exonu/phosph_ase_sf"/>
</dbReference>
<dbReference type="OrthoDB" id="1110856at2759"/>
<feature type="domain" description="Endonuclease/exonuclease/phosphatase" evidence="1">
    <location>
        <begin position="5"/>
        <end position="199"/>
    </location>
</feature>
<dbReference type="InterPro" id="IPR005135">
    <property type="entry name" value="Endo/exonuclease/phosphatase"/>
</dbReference>
<reference evidence="2 3" key="1">
    <citation type="submission" date="2019-07" db="EMBL/GenBank/DDBJ databases">
        <title>De Novo Assembly of kiwifruit Actinidia rufa.</title>
        <authorList>
            <person name="Sugita-Konishi S."/>
            <person name="Sato K."/>
            <person name="Mori E."/>
            <person name="Abe Y."/>
            <person name="Kisaki G."/>
            <person name="Hamano K."/>
            <person name="Suezawa K."/>
            <person name="Otani M."/>
            <person name="Fukuda T."/>
            <person name="Manabe T."/>
            <person name="Gomi K."/>
            <person name="Tabuchi M."/>
            <person name="Akimitsu K."/>
            <person name="Kataoka I."/>
        </authorList>
    </citation>
    <scope>NUCLEOTIDE SEQUENCE [LARGE SCALE GENOMIC DNA]</scope>
    <source>
        <strain evidence="3">cv. Fuchu</strain>
    </source>
</reference>
<keyword evidence="3" id="KW-1185">Reference proteome</keyword>